<dbReference type="Gene3D" id="1.10.240.10">
    <property type="entry name" value="Tyrosyl-Transfer RNA Synthetase"/>
    <property type="match status" value="1"/>
</dbReference>
<organism evidence="10 11">
    <name type="scientific">Nakaseomyces bracarensis</name>
    <dbReference type="NCBI Taxonomy" id="273131"/>
    <lineage>
        <taxon>Eukaryota</taxon>
        <taxon>Fungi</taxon>
        <taxon>Dikarya</taxon>
        <taxon>Ascomycota</taxon>
        <taxon>Saccharomycotina</taxon>
        <taxon>Saccharomycetes</taxon>
        <taxon>Saccharomycetales</taxon>
        <taxon>Saccharomycetaceae</taxon>
        <taxon>Nakaseomyces</taxon>
    </lineage>
</organism>
<dbReference type="NCBIfam" id="TIGR00234">
    <property type="entry name" value="tyrS"/>
    <property type="match status" value="1"/>
</dbReference>
<dbReference type="InterPro" id="IPR002307">
    <property type="entry name" value="Tyr-tRNA-ligase"/>
</dbReference>
<dbReference type="EC" id="6.1.1.1" evidence="1 9"/>
<reference evidence="10 11" key="1">
    <citation type="submission" date="2024-05" db="EMBL/GenBank/DDBJ databases">
        <title>Long read based assembly of the Candida bracarensis genome reveals expanded adhesin content.</title>
        <authorList>
            <person name="Marcet-Houben M."/>
            <person name="Ksiezopolska E."/>
            <person name="Gabaldon T."/>
        </authorList>
    </citation>
    <scope>NUCLEOTIDE SEQUENCE [LARGE SCALE GENOMIC DNA]</scope>
    <source>
        <strain evidence="10 11">CBM6</strain>
    </source>
</reference>
<protein>
    <recommendedName>
        <fullName evidence="1 9">Tyrosine--tRNA ligase</fullName>
        <ecNumber evidence="1 9">6.1.1.1</ecNumber>
    </recommendedName>
    <alternativeName>
        <fullName evidence="7 9">Tyrosyl-tRNA synthetase</fullName>
    </alternativeName>
</protein>
<accession>A0ABR4NUC5</accession>
<comment type="caution">
    <text evidence="10">The sequence shown here is derived from an EMBL/GenBank/DDBJ whole genome shotgun (WGS) entry which is preliminary data.</text>
</comment>
<evidence type="ECO:0000256" key="9">
    <source>
        <dbReference type="RuleBase" id="RU361234"/>
    </source>
</evidence>
<evidence type="ECO:0000313" key="10">
    <source>
        <dbReference type="EMBL" id="KAL3232247.1"/>
    </source>
</evidence>
<gene>
    <name evidence="10" type="ORF">RNJ44_04163</name>
</gene>
<evidence type="ECO:0000256" key="4">
    <source>
        <dbReference type="ARBA" id="ARBA00022840"/>
    </source>
</evidence>
<comment type="catalytic activity">
    <reaction evidence="8 9">
        <text>tRNA(Tyr) + L-tyrosine + ATP = L-tyrosyl-tRNA(Tyr) + AMP + diphosphate + H(+)</text>
        <dbReference type="Rhea" id="RHEA:10220"/>
        <dbReference type="Rhea" id="RHEA-COMP:9706"/>
        <dbReference type="Rhea" id="RHEA-COMP:9707"/>
        <dbReference type="ChEBI" id="CHEBI:15378"/>
        <dbReference type="ChEBI" id="CHEBI:30616"/>
        <dbReference type="ChEBI" id="CHEBI:33019"/>
        <dbReference type="ChEBI" id="CHEBI:58315"/>
        <dbReference type="ChEBI" id="CHEBI:78442"/>
        <dbReference type="ChEBI" id="CHEBI:78536"/>
        <dbReference type="ChEBI" id="CHEBI:456215"/>
        <dbReference type="EC" id="6.1.1.1"/>
    </reaction>
</comment>
<dbReference type="InterPro" id="IPR014729">
    <property type="entry name" value="Rossmann-like_a/b/a_fold"/>
</dbReference>
<proteinExistence type="inferred from homology"/>
<evidence type="ECO:0000256" key="8">
    <source>
        <dbReference type="ARBA" id="ARBA00048248"/>
    </source>
</evidence>
<evidence type="ECO:0000256" key="5">
    <source>
        <dbReference type="ARBA" id="ARBA00022917"/>
    </source>
</evidence>
<evidence type="ECO:0000256" key="7">
    <source>
        <dbReference type="ARBA" id="ARBA00033323"/>
    </source>
</evidence>
<dbReference type="InterPro" id="IPR036986">
    <property type="entry name" value="S4_RNA-bd_sf"/>
</dbReference>
<evidence type="ECO:0000256" key="6">
    <source>
        <dbReference type="ARBA" id="ARBA00023146"/>
    </source>
</evidence>
<dbReference type="SUPFAM" id="SSF55174">
    <property type="entry name" value="Alpha-L RNA-binding motif"/>
    <property type="match status" value="1"/>
</dbReference>
<evidence type="ECO:0000313" key="11">
    <source>
        <dbReference type="Proteomes" id="UP001623330"/>
    </source>
</evidence>
<dbReference type="Pfam" id="PF00579">
    <property type="entry name" value="tRNA-synt_1b"/>
    <property type="match status" value="1"/>
</dbReference>
<sequence>MILRKFGIRWYNVLAELRGRGLVSQVSEPESQLSSKLISGEKVKLYCGVDPTARSIHLGNLVPLMVLMHFYVRGHDVVTIIGGATGKVGDPSGRTTERSSIADETRLDNVSSISGQLERFFQNGLKYYESKLAGETKAGNHIHTNNISWWKDVKMLDFLADYGRHIRIQSMLARDSVTARLNSQNSLGFNEFTYQILQAYDFYHLNKTYGVSIQVGGNDQWGNITAGIDLISRLSGRKQQAHGITVPLLQTATGEKFGKSAGNAVFIDPSISTSYDIFQFFFNTMDADVPRFLKTFTFLPIEEIESISEEHMKEPHLRIGQKRLAKEVTDFLYGLGEGEKAEMVSNIIFGTMADKEKNLSGEQLIDLFSSAGIIQAASKNESLLSIITRLAACSKSEARRKLQQGSVYLHPTRIKITEDINNYDSYLIDDRVLLLRLGKQKCYVIEMT</sequence>
<keyword evidence="3 9" id="KW-0547">Nucleotide-binding</keyword>
<dbReference type="GO" id="GO:0016874">
    <property type="term" value="F:ligase activity"/>
    <property type="evidence" value="ECO:0007669"/>
    <property type="project" value="UniProtKB-KW"/>
</dbReference>
<dbReference type="PANTHER" id="PTHR11766:SF0">
    <property type="entry name" value="TYROSINE--TRNA LIGASE, MITOCHONDRIAL"/>
    <property type="match status" value="1"/>
</dbReference>
<dbReference type="Gene3D" id="3.40.50.620">
    <property type="entry name" value="HUPs"/>
    <property type="match status" value="1"/>
</dbReference>
<keyword evidence="11" id="KW-1185">Reference proteome</keyword>
<dbReference type="Proteomes" id="UP001623330">
    <property type="component" value="Unassembled WGS sequence"/>
</dbReference>
<keyword evidence="4 9" id="KW-0067">ATP-binding</keyword>
<name>A0ABR4NUC5_9SACH</name>
<keyword evidence="2 9" id="KW-0436">Ligase</keyword>
<keyword evidence="5 9" id="KW-0648">Protein biosynthesis</keyword>
<dbReference type="PANTHER" id="PTHR11766">
    <property type="entry name" value="TYROSYL-TRNA SYNTHETASE"/>
    <property type="match status" value="1"/>
</dbReference>
<dbReference type="EMBL" id="JBEVYD010000005">
    <property type="protein sequence ID" value="KAL3232247.1"/>
    <property type="molecule type" value="Genomic_DNA"/>
</dbReference>
<evidence type="ECO:0000256" key="2">
    <source>
        <dbReference type="ARBA" id="ARBA00022598"/>
    </source>
</evidence>
<dbReference type="InterPro" id="IPR024088">
    <property type="entry name" value="Tyr-tRNA-ligase_bac-type"/>
</dbReference>
<evidence type="ECO:0000256" key="1">
    <source>
        <dbReference type="ARBA" id="ARBA00013160"/>
    </source>
</evidence>
<comment type="similarity">
    <text evidence="9">Belongs to the class-I aminoacyl-tRNA synthetase family.</text>
</comment>
<dbReference type="InterPro" id="IPR002305">
    <property type="entry name" value="aa-tRNA-synth_Ic"/>
</dbReference>
<dbReference type="Gene3D" id="3.10.290.10">
    <property type="entry name" value="RNA-binding S4 domain"/>
    <property type="match status" value="1"/>
</dbReference>
<keyword evidence="6 9" id="KW-0030">Aminoacyl-tRNA synthetase</keyword>
<dbReference type="CDD" id="cd00805">
    <property type="entry name" value="TyrRS_core"/>
    <property type="match status" value="1"/>
</dbReference>
<evidence type="ECO:0000256" key="3">
    <source>
        <dbReference type="ARBA" id="ARBA00022741"/>
    </source>
</evidence>
<dbReference type="PRINTS" id="PR01040">
    <property type="entry name" value="TRNASYNTHTYR"/>
</dbReference>
<dbReference type="SUPFAM" id="SSF52374">
    <property type="entry name" value="Nucleotidylyl transferase"/>
    <property type="match status" value="1"/>
</dbReference>